<dbReference type="EMBL" id="JBANQN010000011">
    <property type="protein sequence ID" value="KAK6775960.1"/>
    <property type="molecule type" value="Genomic_DNA"/>
</dbReference>
<organism evidence="2 3">
    <name type="scientific">Solanum bulbocastanum</name>
    <name type="common">Wild potato</name>
    <dbReference type="NCBI Taxonomy" id="147425"/>
    <lineage>
        <taxon>Eukaryota</taxon>
        <taxon>Viridiplantae</taxon>
        <taxon>Streptophyta</taxon>
        <taxon>Embryophyta</taxon>
        <taxon>Tracheophyta</taxon>
        <taxon>Spermatophyta</taxon>
        <taxon>Magnoliopsida</taxon>
        <taxon>eudicotyledons</taxon>
        <taxon>Gunneridae</taxon>
        <taxon>Pentapetalae</taxon>
        <taxon>asterids</taxon>
        <taxon>lamiids</taxon>
        <taxon>Solanales</taxon>
        <taxon>Solanaceae</taxon>
        <taxon>Solanoideae</taxon>
        <taxon>Solaneae</taxon>
        <taxon>Solanum</taxon>
    </lineage>
</organism>
<evidence type="ECO:0000313" key="2">
    <source>
        <dbReference type="EMBL" id="KAK6775960.1"/>
    </source>
</evidence>
<proteinExistence type="predicted"/>
<comment type="caution">
    <text evidence="2">The sequence shown here is derived from an EMBL/GenBank/DDBJ whole genome shotgun (WGS) entry which is preliminary data.</text>
</comment>
<reference evidence="2 3" key="1">
    <citation type="submission" date="2024-02" db="EMBL/GenBank/DDBJ databases">
        <title>de novo genome assembly of Solanum bulbocastanum strain 11H21.</title>
        <authorList>
            <person name="Hosaka A.J."/>
        </authorList>
    </citation>
    <scope>NUCLEOTIDE SEQUENCE [LARGE SCALE GENOMIC DNA]</scope>
    <source>
        <tissue evidence="2">Young leaves</tissue>
    </source>
</reference>
<evidence type="ECO:0000256" key="1">
    <source>
        <dbReference type="SAM" id="MobiDB-lite"/>
    </source>
</evidence>
<dbReference type="AlphaFoldDB" id="A0AAN8Y1C8"/>
<protein>
    <submittedName>
        <fullName evidence="2">Uncharacterized protein</fullName>
    </submittedName>
</protein>
<keyword evidence="3" id="KW-1185">Reference proteome</keyword>
<feature type="compositionally biased region" description="Basic and acidic residues" evidence="1">
    <location>
        <begin position="86"/>
        <end position="96"/>
    </location>
</feature>
<dbReference type="Proteomes" id="UP001371456">
    <property type="component" value="Unassembled WGS sequence"/>
</dbReference>
<accession>A0AAN8Y1C8</accession>
<gene>
    <name evidence="2" type="ORF">RDI58_026961</name>
</gene>
<feature type="compositionally biased region" description="Polar residues" evidence="1">
    <location>
        <begin position="97"/>
        <end position="115"/>
    </location>
</feature>
<sequence>MRLCPHSPNIREYEGLPELQHSKLEPVGNVRSSSSEALLPHKLLRFPFIVTTEEKTIRKHKEKKSHSDQGSSTKQIAHTSHKGSKKIGEGKKKTQEMQDPQDNEINSRSSPQDQIPNNEAAVTIFEKNKPIADAAQVEKEALALAEFHEPLQVHFTSVGVVGDDSNMIARTWLCEIKMINRLRAHRDVEIEHALREGQHSSGFFC</sequence>
<name>A0AAN8Y1C8_SOLBU</name>
<evidence type="ECO:0000313" key="3">
    <source>
        <dbReference type="Proteomes" id="UP001371456"/>
    </source>
</evidence>
<feature type="compositionally biased region" description="Polar residues" evidence="1">
    <location>
        <begin position="68"/>
        <end position="78"/>
    </location>
</feature>
<feature type="region of interest" description="Disordered" evidence="1">
    <location>
        <begin position="57"/>
        <end position="115"/>
    </location>
</feature>